<gene>
    <name evidence="8" type="ORF">QYE77_05805</name>
</gene>
<dbReference type="EMBL" id="JAUHMF010000001">
    <property type="protein sequence ID" value="MDT8897775.1"/>
    <property type="molecule type" value="Genomic_DNA"/>
</dbReference>
<evidence type="ECO:0000313" key="8">
    <source>
        <dbReference type="EMBL" id="MDT8897775.1"/>
    </source>
</evidence>
<keyword evidence="2" id="KW-0813">Transport</keyword>
<dbReference type="InterPro" id="IPR036249">
    <property type="entry name" value="Thioredoxin-like_sf"/>
</dbReference>
<dbReference type="Pfam" id="PF00085">
    <property type="entry name" value="Thioredoxin"/>
    <property type="match status" value="1"/>
</dbReference>
<dbReference type="PIRSF" id="PIRSF000077">
    <property type="entry name" value="Thioredoxin"/>
    <property type="match status" value="1"/>
</dbReference>
<dbReference type="SUPFAM" id="SSF52833">
    <property type="entry name" value="Thioredoxin-like"/>
    <property type="match status" value="1"/>
</dbReference>
<comment type="caution">
    <text evidence="8">The sequence shown here is derived from an EMBL/GenBank/DDBJ whole genome shotgun (WGS) entry which is preliminary data.</text>
</comment>
<dbReference type="PANTHER" id="PTHR45663:SF11">
    <property type="entry name" value="GEO12009P1"/>
    <property type="match status" value="1"/>
</dbReference>
<organism evidence="8 9">
    <name type="scientific">Thermanaerothrix solaris</name>
    <dbReference type="NCBI Taxonomy" id="3058434"/>
    <lineage>
        <taxon>Bacteria</taxon>
        <taxon>Bacillati</taxon>
        <taxon>Chloroflexota</taxon>
        <taxon>Anaerolineae</taxon>
        <taxon>Anaerolineales</taxon>
        <taxon>Anaerolineaceae</taxon>
        <taxon>Thermanaerothrix</taxon>
    </lineage>
</organism>
<dbReference type="PROSITE" id="PS00194">
    <property type="entry name" value="THIOREDOXIN_1"/>
    <property type="match status" value="1"/>
</dbReference>
<accession>A0ABU3NN57</accession>
<evidence type="ECO:0000256" key="4">
    <source>
        <dbReference type="ARBA" id="ARBA00023157"/>
    </source>
</evidence>
<reference evidence="8 9" key="1">
    <citation type="submission" date="2023-07" db="EMBL/GenBank/DDBJ databases">
        <title>Novel species of Thermanaerothrix with wide hydrolytic capabilities.</title>
        <authorList>
            <person name="Zayulina K.S."/>
            <person name="Podosokorskaya O.A."/>
            <person name="Elcheninov A.G."/>
        </authorList>
    </citation>
    <scope>NUCLEOTIDE SEQUENCE [LARGE SCALE GENOMIC DNA]</scope>
    <source>
        <strain evidence="8 9">4228-RoL</strain>
    </source>
</reference>
<evidence type="ECO:0000256" key="6">
    <source>
        <dbReference type="PIRNR" id="PIRNR000077"/>
    </source>
</evidence>
<protein>
    <recommendedName>
        <fullName evidence="6">Thioredoxin</fullName>
    </recommendedName>
</protein>
<dbReference type="InterPro" id="IPR013766">
    <property type="entry name" value="Thioredoxin_domain"/>
</dbReference>
<dbReference type="PROSITE" id="PS51352">
    <property type="entry name" value="THIOREDOXIN_2"/>
    <property type="match status" value="1"/>
</dbReference>
<sequence>MNDSFPLIHENDFESKVLSSPLPVLVEFSAVWCGPCRRLEPELHKLAEMLGNRVQCYKVDVDENPDLAFRFQILSVPTVILFQNGEPRGRINGYQPYPRLLEIFSPHFDL</sequence>
<dbReference type="InterPro" id="IPR005746">
    <property type="entry name" value="Thioredoxin"/>
</dbReference>
<feature type="domain" description="Thioredoxin" evidence="7">
    <location>
        <begin position="1"/>
        <end position="109"/>
    </location>
</feature>
<evidence type="ECO:0000256" key="2">
    <source>
        <dbReference type="ARBA" id="ARBA00022448"/>
    </source>
</evidence>
<dbReference type="InterPro" id="IPR017937">
    <property type="entry name" value="Thioredoxin_CS"/>
</dbReference>
<keyword evidence="4" id="KW-1015">Disulfide bond</keyword>
<evidence type="ECO:0000256" key="1">
    <source>
        <dbReference type="ARBA" id="ARBA00008987"/>
    </source>
</evidence>
<proteinExistence type="inferred from homology"/>
<keyword evidence="3" id="KW-0249">Electron transport</keyword>
<evidence type="ECO:0000313" key="9">
    <source>
        <dbReference type="Proteomes" id="UP001254165"/>
    </source>
</evidence>
<dbReference type="PANTHER" id="PTHR45663">
    <property type="entry name" value="GEO12009P1"/>
    <property type="match status" value="1"/>
</dbReference>
<evidence type="ECO:0000256" key="3">
    <source>
        <dbReference type="ARBA" id="ARBA00022982"/>
    </source>
</evidence>
<keyword evidence="5" id="KW-0676">Redox-active center</keyword>
<dbReference type="CDD" id="cd02947">
    <property type="entry name" value="TRX_family"/>
    <property type="match status" value="1"/>
</dbReference>
<dbReference type="RefSeq" id="WP_315624430.1">
    <property type="nucleotide sequence ID" value="NZ_JAUHMF010000001.1"/>
</dbReference>
<keyword evidence="9" id="KW-1185">Reference proteome</keyword>
<dbReference type="Proteomes" id="UP001254165">
    <property type="component" value="Unassembled WGS sequence"/>
</dbReference>
<dbReference type="PRINTS" id="PR00421">
    <property type="entry name" value="THIOREDOXIN"/>
</dbReference>
<comment type="similarity">
    <text evidence="1 6">Belongs to the thioredoxin family.</text>
</comment>
<evidence type="ECO:0000256" key="5">
    <source>
        <dbReference type="ARBA" id="ARBA00023284"/>
    </source>
</evidence>
<dbReference type="Gene3D" id="3.40.30.10">
    <property type="entry name" value="Glutaredoxin"/>
    <property type="match status" value="1"/>
</dbReference>
<evidence type="ECO:0000259" key="7">
    <source>
        <dbReference type="PROSITE" id="PS51352"/>
    </source>
</evidence>
<name>A0ABU3NN57_9CHLR</name>